<gene>
    <name evidence="3" type="ORF">CITRO92_4203</name>
</gene>
<reference evidence="3 4" key="1">
    <citation type="submission" date="2016-04" db="EMBL/GenBank/DDBJ databases">
        <authorList>
            <person name="Regsiter A."/>
            <person name="William W."/>
        </authorList>
    </citation>
    <scope>NUCLEOTIDE SEQUENCE [LARGE SCALE GENOMIC DNA]</scope>
    <source>
        <strain evidence="3 4">92</strain>
    </source>
</reference>
<dbReference type="Pfam" id="PF21821">
    <property type="entry name" value="Dit_like"/>
    <property type="match status" value="1"/>
</dbReference>
<dbReference type="Proteomes" id="UP000245995">
    <property type="component" value="Chromosome CITRO92"/>
</dbReference>
<protein>
    <recommendedName>
        <fullName evidence="2">Dit-like phage tail protein N-terminal domain-containing protein</fullName>
    </recommendedName>
</protein>
<evidence type="ECO:0000313" key="4">
    <source>
        <dbReference type="Proteomes" id="UP000245995"/>
    </source>
</evidence>
<feature type="domain" description="Dit-like phage tail protein N-terminal" evidence="2">
    <location>
        <begin position="31"/>
        <end position="165"/>
    </location>
</feature>
<sequence>MNFTDPVSFLFEDAGDSIFRIEGTGLAALAFDTVDDETHRWTNRITQFPTEGRVDISDNIGENTDELSITAFISNTPIHALVDEVMNFADRFLNGRKRTQEAFNQLLALKKQRTPMTVTTRYRVYENMGLEDVTIRRTPDIGDALVVELSFKQINIVKTTTGTVPAGIGRPGAQSDNATKTRAGSKVDAGKSTGKVVTEPTEAPRPVQKQRSVLRAIMQ</sequence>
<evidence type="ECO:0000256" key="1">
    <source>
        <dbReference type="SAM" id="MobiDB-lite"/>
    </source>
</evidence>
<organism evidence="3 4">
    <name type="scientific">Citrobacter amalonaticus</name>
    <dbReference type="NCBI Taxonomy" id="35703"/>
    <lineage>
        <taxon>Bacteria</taxon>
        <taxon>Pseudomonadati</taxon>
        <taxon>Pseudomonadota</taxon>
        <taxon>Gammaproteobacteria</taxon>
        <taxon>Enterobacterales</taxon>
        <taxon>Enterobacteriaceae</taxon>
        <taxon>Citrobacter</taxon>
    </lineage>
</organism>
<proteinExistence type="predicted"/>
<evidence type="ECO:0000259" key="2">
    <source>
        <dbReference type="Pfam" id="PF21821"/>
    </source>
</evidence>
<accession>A0AAX2BP36</accession>
<dbReference type="InterPro" id="IPR048494">
    <property type="entry name" value="Dit-like_N"/>
</dbReference>
<evidence type="ECO:0000313" key="3">
    <source>
        <dbReference type="EMBL" id="SBA20801.1"/>
    </source>
</evidence>
<dbReference type="RefSeq" id="WP_109740395.1">
    <property type="nucleotide sequence ID" value="NZ_LT556085.1"/>
</dbReference>
<dbReference type="EMBL" id="LT556085">
    <property type="protein sequence ID" value="SBA20801.1"/>
    <property type="molecule type" value="Genomic_DNA"/>
</dbReference>
<name>A0AAX2BP36_CITAM</name>
<dbReference type="AlphaFoldDB" id="A0AAX2BP36"/>
<feature type="region of interest" description="Disordered" evidence="1">
    <location>
        <begin position="167"/>
        <end position="219"/>
    </location>
</feature>